<dbReference type="PATRIC" id="fig|1698274.3.peg.46"/>
<protein>
    <recommendedName>
        <fullName evidence="1">Polymerase/histidinol phosphatase N-terminal domain-containing protein</fullName>
    </recommendedName>
</protein>
<dbReference type="Pfam" id="PF02811">
    <property type="entry name" value="PHP"/>
    <property type="match status" value="1"/>
</dbReference>
<dbReference type="Gene3D" id="1.10.150.650">
    <property type="match status" value="1"/>
</dbReference>
<dbReference type="AlphaFoldDB" id="A0A133V7W1"/>
<gene>
    <name evidence="2" type="ORF">AKJ44_00215</name>
</gene>
<dbReference type="PANTHER" id="PTHR42924">
    <property type="entry name" value="EXONUCLEASE"/>
    <property type="match status" value="1"/>
</dbReference>
<dbReference type="GO" id="GO:0004534">
    <property type="term" value="F:5'-3' RNA exonuclease activity"/>
    <property type="evidence" value="ECO:0007669"/>
    <property type="project" value="TreeGrafter"/>
</dbReference>
<dbReference type="InterPro" id="IPR052018">
    <property type="entry name" value="PHP_domain"/>
</dbReference>
<proteinExistence type="predicted"/>
<accession>A0A133V7W1</accession>
<organism evidence="2 3">
    <name type="scientific">candidate division MSBL1 archaeon SCGC-AAA261F17</name>
    <dbReference type="NCBI Taxonomy" id="1698274"/>
    <lineage>
        <taxon>Archaea</taxon>
        <taxon>Methanobacteriati</taxon>
        <taxon>Methanobacteriota</taxon>
        <taxon>candidate division MSBL1</taxon>
    </lineage>
</organism>
<dbReference type="CDD" id="cd07438">
    <property type="entry name" value="PHP_HisPPase_AMP"/>
    <property type="match status" value="1"/>
</dbReference>
<evidence type="ECO:0000259" key="1">
    <source>
        <dbReference type="SMART" id="SM00481"/>
    </source>
</evidence>
<reference evidence="2 3" key="1">
    <citation type="journal article" date="2016" name="Sci. Rep.">
        <title>Metabolic traits of an uncultured archaeal lineage -MSBL1- from brine pools of the Red Sea.</title>
        <authorList>
            <person name="Mwirichia R."/>
            <person name="Alam I."/>
            <person name="Rashid M."/>
            <person name="Vinu M."/>
            <person name="Ba-Alawi W."/>
            <person name="Anthony Kamau A."/>
            <person name="Kamanda Ngugi D."/>
            <person name="Goker M."/>
            <person name="Klenk H.P."/>
            <person name="Bajic V."/>
            <person name="Stingl U."/>
        </authorList>
    </citation>
    <scope>NUCLEOTIDE SEQUENCE [LARGE SCALE GENOMIC DNA]</scope>
    <source>
        <strain evidence="2">SCGC-AAA261F17</strain>
    </source>
</reference>
<dbReference type="GO" id="GO:0035312">
    <property type="term" value="F:5'-3' DNA exonuclease activity"/>
    <property type="evidence" value="ECO:0007669"/>
    <property type="project" value="TreeGrafter"/>
</dbReference>
<dbReference type="PANTHER" id="PTHR42924:SF3">
    <property type="entry name" value="POLYMERASE_HISTIDINOL PHOSPHATASE N-TERMINAL DOMAIN-CONTAINING PROTEIN"/>
    <property type="match status" value="1"/>
</dbReference>
<comment type="caution">
    <text evidence="2">The sequence shown here is derived from an EMBL/GenBank/DDBJ whole genome shotgun (WGS) entry which is preliminary data.</text>
</comment>
<dbReference type="InterPro" id="IPR016195">
    <property type="entry name" value="Pol/histidinol_Pase-like"/>
</dbReference>
<evidence type="ECO:0000313" key="3">
    <source>
        <dbReference type="Proteomes" id="UP000070035"/>
    </source>
</evidence>
<dbReference type="EMBL" id="LHXY01000001">
    <property type="protein sequence ID" value="KXB02538.1"/>
    <property type="molecule type" value="Genomic_DNA"/>
</dbReference>
<dbReference type="InterPro" id="IPR003141">
    <property type="entry name" value="Pol/His_phosphatase_N"/>
</dbReference>
<dbReference type="SUPFAM" id="SSF89550">
    <property type="entry name" value="PHP domain-like"/>
    <property type="match status" value="1"/>
</dbReference>
<keyword evidence="3" id="KW-1185">Reference proteome</keyword>
<evidence type="ECO:0000313" key="2">
    <source>
        <dbReference type="EMBL" id="KXB02538.1"/>
    </source>
</evidence>
<dbReference type="SMART" id="SM00481">
    <property type="entry name" value="POLIIIAc"/>
    <property type="match status" value="1"/>
</dbReference>
<feature type="domain" description="Polymerase/histidinol phosphatase N-terminal" evidence="1">
    <location>
        <begin position="6"/>
        <end position="71"/>
    </location>
</feature>
<dbReference type="InterPro" id="IPR004013">
    <property type="entry name" value="PHP_dom"/>
</dbReference>
<sequence>MTKKFADLHVHTQASDGKYTPDEAVKEAHKAGLAAVGIADHDSVDGIEEALAAGKKYGVEVIPGVELSSELGESEIHMLGYFIDWHDRKLRVLLNIIQDVRRWRAKKMVEKLQDLDLSITFEEVLEEAGEAKAICRPHIARVLLKHGHIKEFQNAFEQYIGNEGPAYVKRYEISPRSAIQIIRDAGGIPVLAHPVFAQADEMLPAYIELGLQGIEVYHINHDDETSKHYEKLARKHKLIITGGSDAHGADSPVGAVQLPYEYVEKLKTKHKSG</sequence>
<name>A0A133V7W1_9EURY</name>
<dbReference type="Gene3D" id="3.20.20.140">
    <property type="entry name" value="Metal-dependent hydrolases"/>
    <property type="match status" value="1"/>
</dbReference>
<dbReference type="Proteomes" id="UP000070035">
    <property type="component" value="Unassembled WGS sequence"/>
</dbReference>